<feature type="compositionally biased region" description="Basic and acidic residues" evidence="1">
    <location>
        <begin position="1"/>
        <end position="46"/>
    </location>
</feature>
<comment type="caution">
    <text evidence="2">The sequence shown here is derived from an EMBL/GenBank/DDBJ whole genome shotgun (WGS) entry which is preliminary data.</text>
</comment>
<keyword evidence="3" id="KW-1185">Reference proteome</keyword>
<reference evidence="2" key="1">
    <citation type="submission" date="2020-01" db="EMBL/GenBank/DDBJ databases">
        <title>The Celery Genome Sequence Reveals Sequential Paleo-tetraploidization, Resistance Gene Elimination, Karyotype Evolution, and Functional Innovation in Apiales.</title>
        <authorList>
            <person name="Song X."/>
        </authorList>
    </citation>
    <scope>NUCLEOTIDE SEQUENCE</scope>
    <source>
        <tissue evidence="2">Leaf</tissue>
    </source>
</reference>
<dbReference type="Proteomes" id="UP000593563">
    <property type="component" value="Unassembled WGS sequence"/>
</dbReference>
<evidence type="ECO:0000313" key="2">
    <source>
        <dbReference type="EMBL" id="KAF1001411.1"/>
    </source>
</evidence>
<feature type="region of interest" description="Disordered" evidence="1">
    <location>
        <begin position="1"/>
        <end position="118"/>
    </location>
</feature>
<gene>
    <name evidence="2" type="ORF">AG4045_020631</name>
</gene>
<evidence type="ECO:0000256" key="1">
    <source>
        <dbReference type="SAM" id="MobiDB-lite"/>
    </source>
</evidence>
<accession>A0A6L5B6W0</accession>
<dbReference type="EMBL" id="WRXP01004586">
    <property type="protein sequence ID" value="KAF1001411.1"/>
    <property type="molecule type" value="Genomic_DNA"/>
</dbReference>
<sequence>MKKKAEKEGEKAAAAEKVREEHEEQAARDRQHDLEKRIAEDTELAVKKAVTVKRHSTKPNPATGTHGGTIKPFIPPRKVGSSLEGQKVKEATKKQYTSSTKLEVAKMKKQKTMGKQPK</sequence>
<protein>
    <submittedName>
        <fullName evidence="2">Uncharacterized protein</fullName>
    </submittedName>
</protein>
<feature type="compositionally biased region" description="Basic residues" evidence="1">
    <location>
        <begin position="107"/>
        <end position="118"/>
    </location>
</feature>
<name>A0A6L5B6W0_APIGR</name>
<evidence type="ECO:0000313" key="3">
    <source>
        <dbReference type="Proteomes" id="UP000593563"/>
    </source>
</evidence>
<proteinExistence type="predicted"/>
<dbReference type="AlphaFoldDB" id="A0A6L5B6W0"/>
<organism evidence="2 3">
    <name type="scientific">Apium graveolens</name>
    <name type="common">Celery</name>
    <dbReference type="NCBI Taxonomy" id="4045"/>
    <lineage>
        <taxon>Eukaryota</taxon>
        <taxon>Viridiplantae</taxon>
        <taxon>Streptophyta</taxon>
        <taxon>Embryophyta</taxon>
        <taxon>Tracheophyta</taxon>
        <taxon>Spermatophyta</taxon>
        <taxon>Magnoliopsida</taxon>
        <taxon>eudicotyledons</taxon>
        <taxon>Gunneridae</taxon>
        <taxon>Pentapetalae</taxon>
        <taxon>asterids</taxon>
        <taxon>campanulids</taxon>
        <taxon>Apiales</taxon>
        <taxon>Apiaceae</taxon>
        <taxon>Apioideae</taxon>
        <taxon>apioid superclade</taxon>
        <taxon>Apieae</taxon>
        <taxon>Apium</taxon>
    </lineage>
</organism>